<dbReference type="InterPro" id="IPR003347">
    <property type="entry name" value="JmjC_dom"/>
</dbReference>
<sequence length="665" mass="74995">MFVAAPAEAKRHSWRRAWSSVRVACVSARETKVDRARGAPQRVVNGILKNDASLDKVAPRWIDATRFAYARLVDALAALFPHHSLPLAVYLRGSVARGFAVDGSSDIDLILYLDYELDEDQVAWVRRCVAAHVRRSARFHFVAGVDIRIHSLGKDLLDVLSKPGGTKKSQHDLVVGVPDCHVIKGQAAWLGGCFDLCHWLPELGPGTASLDSLFTRFFRARHTMRAAGASSEERWAACAWFMKSVIRAAVELLFLEGHEAEETTNATDFARDLVPAVAILSRVYPEKALSFETALAFACCGISEADLQVDLVVSLAEDLFGWVESRYVRSAFDAYNGSKEAEQREAFAAMQTFRPSTLRKLSRSVSPTRKKLSRLWNDLDVSLFGHDVDVDGLIRDQTQPLFLFDDDSEFTLPSLGYDICDGKSTAEILRHIRMRSKPLLVHQAASSWPALKRWNLKYLSTILRSRKLSVRVSEIGPLFVFCSEAHIKVRNKAFPAPSWSTKMTMQMFWENCRSIRRAKSPKRYYVQDCVPDALLCDLNLQEPWTHIPVIEGFAQEARIWISCQGATSSLHYDNADSFLVQIQGSKRVTLFPPSVLAELDPYGLDHPLRRRCRTGFLWSGGVEQALRQQSVQVVLRPGDALYFPRDWAHHVESLTYSVSLGWRWW</sequence>
<reference evidence="3" key="1">
    <citation type="journal article" date="2019" name="Nat. Commun.">
        <title>Expansion of phycobilisome linker gene families in mesophilic red algae.</title>
        <authorList>
            <person name="Lee J."/>
            <person name="Kim D."/>
            <person name="Bhattacharya D."/>
            <person name="Yoon H.S."/>
        </authorList>
    </citation>
    <scope>NUCLEOTIDE SEQUENCE [LARGE SCALE GENOMIC DNA]</scope>
    <source>
        <strain evidence="3">CCMP 1328</strain>
    </source>
</reference>
<dbReference type="OrthoDB" id="47172at2759"/>
<name>A0A5J4YY49_PORPP</name>
<dbReference type="EMBL" id="VRMN01000003">
    <property type="protein sequence ID" value="KAA8495634.1"/>
    <property type="molecule type" value="Genomic_DNA"/>
</dbReference>
<dbReference type="SUPFAM" id="SSF51197">
    <property type="entry name" value="Clavaminate synthase-like"/>
    <property type="match status" value="1"/>
</dbReference>
<dbReference type="InterPro" id="IPR014710">
    <property type="entry name" value="RmlC-like_jellyroll"/>
</dbReference>
<organism evidence="2 3">
    <name type="scientific">Porphyridium purpureum</name>
    <name type="common">Red alga</name>
    <name type="synonym">Porphyridium cruentum</name>
    <dbReference type="NCBI Taxonomy" id="35688"/>
    <lineage>
        <taxon>Eukaryota</taxon>
        <taxon>Rhodophyta</taxon>
        <taxon>Bangiophyceae</taxon>
        <taxon>Porphyridiales</taxon>
        <taxon>Porphyridiaceae</taxon>
        <taxon>Porphyridium</taxon>
    </lineage>
</organism>
<dbReference type="Proteomes" id="UP000324585">
    <property type="component" value="Unassembled WGS sequence"/>
</dbReference>
<gene>
    <name evidence="2" type="ORF">FVE85_1789</name>
</gene>
<dbReference type="InterPro" id="IPR043519">
    <property type="entry name" value="NT_sf"/>
</dbReference>
<protein>
    <submittedName>
        <fullName evidence="2">Hypoxia-inducible factor 1-alpha inhibitor</fullName>
    </submittedName>
</protein>
<evidence type="ECO:0000313" key="2">
    <source>
        <dbReference type="EMBL" id="KAA8495634.1"/>
    </source>
</evidence>
<dbReference type="InterPro" id="IPR041667">
    <property type="entry name" value="Cupin_8"/>
</dbReference>
<dbReference type="Gene3D" id="2.60.120.10">
    <property type="entry name" value="Jelly Rolls"/>
    <property type="match status" value="1"/>
</dbReference>
<accession>A0A5J4YY49</accession>
<dbReference type="PANTHER" id="PTHR12461">
    <property type="entry name" value="HYPOXIA-INDUCIBLE FACTOR 1 ALPHA INHIBITOR-RELATED"/>
    <property type="match status" value="1"/>
</dbReference>
<keyword evidence="3" id="KW-1185">Reference proteome</keyword>
<dbReference type="PANTHER" id="PTHR12461:SF105">
    <property type="entry name" value="HYPOXIA-INDUCIBLE FACTOR 1-ALPHA INHIBITOR"/>
    <property type="match status" value="1"/>
</dbReference>
<comment type="caution">
    <text evidence="2">The sequence shown here is derived from an EMBL/GenBank/DDBJ whole genome shotgun (WGS) entry which is preliminary data.</text>
</comment>
<feature type="domain" description="JmjC" evidence="1">
    <location>
        <begin position="536"/>
        <end position="665"/>
    </location>
</feature>
<dbReference type="CDD" id="cd05403">
    <property type="entry name" value="NT_KNTase_like"/>
    <property type="match status" value="1"/>
</dbReference>
<dbReference type="Pfam" id="PF13621">
    <property type="entry name" value="Cupin_8"/>
    <property type="match status" value="1"/>
</dbReference>
<dbReference type="PROSITE" id="PS51184">
    <property type="entry name" value="JMJC"/>
    <property type="match status" value="1"/>
</dbReference>
<dbReference type="SUPFAM" id="SSF81301">
    <property type="entry name" value="Nucleotidyltransferase"/>
    <property type="match status" value="1"/>
</dbReference>
<proteinExistence type="predicted"/>
<dbReference type="AlphaFoldDB" id="A0A5J4YY49"/>
<evidence type="ECO:0000259" key="1">
    <source>
        <dbReference type="PROSITE" id="PS51184"/>
    </source>
</evidence>
<evidence type="ECO:0000313" key="3">
    <source>
        <dbReference type="Proteomes" id="UP000324585"/>
    </source>
</evidence>